<accession>D3B6P3</accession>
<evidence type="ECO:0000256" key="4">
    <source>
        <dbReference type="ARBA" id="ARBA00022729"/>
    </source>
</evidence>
<dbReference type="GO" id="GO:0009395">
    <property type="term" value="P:phospholipid catabolic process"/>
    <property type="evidence" value="ECO:0007669"/>
    <property type="project" value="TreeGrafter"/>
</dbReference>
<evidence type="ECO:0000256" key="1">
    <source>
        <dbReference type="ARBA" id="ARBA00004613"/>
    </source>
</evidence>
<keyword evidence="5 9" id="KW-0378">Hydrolase</keyword>
<comment type="similarity">
    <text evidence="2 9">Belongs to the phospholipase B-like family.</text>
</comment>
<keyword evidence="6 9" id="KW-0442">Lipid degradation</keyword>
<keyword evidence="3" id="KW-0964">Secreted</keyword>
<dbReference type="EC" id="3.1.1.-" evidence="9"/>
<dbReference type="Pfam" id="PF04916">
    <property type="entry name" value="Phospholip_B"/>
    <property type="match status" value="1"/>
</dbReference>
<evidence type="ECO:0000256" key="5">
    <source>
        <dbReference type="ARBA" id="ARBA00022801"/>
    </source>
</evidence>
<feature type="signal peptide" evidence="9">
    <location>
        <begin position="1"/>
        <end position="23"/>
    </location>
</feature>
<dbReference type="InParanoid" id="D3B6P3"/>
<dbReference type="PANTHER" id="PTHR12370">
    <property type="entry name" value="PHOSPHOLIPASE B-RELATED"/>
    <property type="match status" value="1"/>
</dbReference>
<dbReference type="GeneID" id="31359282"/>
<evidence type="ECO:0000256" key="7">
    <source>
        <dbReference type="ARBA" id="ARBA00023098"/>
    </source>
</evidence>
<feature type="chain" id="PRO_5011328890" description="Phospholipase B-like" evidence="9">
    <location>
        <begin position="24"/>
        <end position="559"/>
    </location>
</feature>
<evidence type="ECO:0000313" key="10">
    <source>
        <dbReference type="EMBL" id="EFA83013.1"/>
    </source>
</evidence>
<dbReference type="AlphaFoldDB" id="D3B6P3"/>
<dbReference type="GO" id="GO:0004620">
    <property type="term" value="F:phospholipase activity"/>
    <property type="evidence" value="ECO:0007669"/>
    <property type="project" value="InterPro"/>
</dbReference>
<dbReference type="GO" id="GO:0005576">
    <property type="term" value="C:extracellular region"/>
    <property type="evidence" value="ECO:0007669"/>
    <property type="project" value="UniProtKB-SubCell"/>
</dbReference>
<gene>
    <name evidence="10" type="primary">plbE</name>
    <name evidence="10" type="ORF">PPL_03795</name>
</gene>
<comment type="caution">
    <text evidence="10">The sequence shown here is derived from an EMBL/GenBank/DDBJ whole genome shotgun (WGS) entry which is preliminary data.</text>
</comment>
<keyword evidence="4 9" id="KW-0732">Signal</keyword>
<proteinExistence type="inferred from homology"/>
<dbReference type="PANTHER" id="PTHR12370:SF21">
    <property type="entry name" value="PHOSPHOLIPASE B-LIKE PROTEIN E"/>
    <property type="match status" value="1"/>
</dbReference>
<evidence type="ECO:0000256" key="8">
    <source>
        <dbReference type="ARBA" id="ARBA00023180"/>
    </source>
</evidence>
<reference evidence="10 11" key="1">
    <citation type="journal article" date="2011" name="Genome Res.">
        <title>Phylogeny-wide analysis of social amoeba genomes highlights ancient origins for complex intercellular communication.</title>
        <authorList>
            <person name="Heidel A.J."/>
            <person name="Lawal H.M."/>
            <person name="Felder M."/>
            <person name="Schilde C."/>
            <person name="Helps N.R."/>
            <person name="Tunggal B."/>
            <person name="Rivero F."/>
            <person name="John U."/>
            <person name="Schleicher M."/>
            <person name="Eichinger L."/>
            <person name="Platzer M."/>
            <person name="Noegel A.A."/>
            <person name="Schaap P."/>
            <person name="Gloeckner G."/>
        </authorList>
    </citation>
    <scope>NUCLEOTIDE SEQUENCE [LARGE SCALE GENOMIC DNA]</scope>
    <source>
        <strain evidence="11">ATCC 26659 / Pp 5 / PN500</strain>
    </source>
</reference>
<evidence type="ECO:0000256" key="2">
    <source>
        <dbReference type="ARBA" id="ARBA00007835"/>
    </source>
</evidence>
<comment type="subcellular location">
    <subcellularLocation>
        <location evidence="1">Secreted</location>
    </subcellularLocation>
</comment>
<keyword evidence="7 9" id="KW-0443">Lipid metabolism</keyword>
<evidence type="ECO:0000256" key="9">
    <source>
        <dbReference type="RuleBase" id="RU364138"/>
    </source>
</evidence>
<dbReference type="EMBL" id="ADBJ01000017">
    <property type="protein sequence ID" value="EFA83013.1"/>
    <property type="molecule type" value="Genomic_DNA"/>
</dbReference>
<keyword evidence="11" id="KW-1185">Reference proteome</keyword>
<sequence>MKQHQQILFISLLYILFISSVSSLNNNIVNDNIFLDELDKQWYSLTSDFKVIPGKDVNDSLAWGWFKDELFLDGWGKLAVETRSSVSDESIAFKAAGYLEGYLTWKYIYNFSVNYFESNFNTSNVKEFPMGVVNFVSDNIDYMQTQIAANINSNDIYWNQVSNAFDQLNGVYEGYNTAISDPIYELSFLEIYLLNLYGDIGDIISATTGNNDEFKPMSRSDVEEYMATGGHCTALIKLTSNYSDLIVAHTTWADYSDMIRIYKRIIIPVSSTPNGYETLFASYPGLLVSIDDFYMIRPSKLMLTETLNSILNQTLYTLIKPQSLLYWVRNLVANRLSSNGFDWVYYYIQNNSGTNNIQFMVVDYKLFTPNQMPGPGLLWIVEQYPGGYEAADVTFSLLEHGYWGSFNRPYFLKVYDLLGYPYYSETYGSLFTYEYNPRANIFRRDQSSVESVEDIQSMILYNQYKTDIYSDGYPGNAISARYDIAATPMNPYSWFYHGTHGGIDGKAMNAAMFETYTVMAYNGPTVTSDCPPFSWSDWPDVSHIGMPDTFNFPWVNIKL</sequence>
<comment type="function">
    <text evidence="9">Putative phospholipase.</text>
</comment>
<name>D3B6P3_HETP5</name>
<evidence type="ECO:0000313" key="11">
    <source>
        <dbReference type="Proteomes" id="UP000001396"/>
    </source>
</evidence>
<evidence type="ECO:0000256" key="3">
    <source>
        <dbReference type="ARBA" id="ARBA00022525"/>
    </source>
</evidence>
<evidence type="ECO:0000256" key="6">
    <source>
        <dbReference type="ARBA" id="ARBA00022963"/>
    </source>
</evidence>
<dbReference type="Gene3D" id="3.60.60.30">
    <property type="match status" value="1"/>
</dbReference>
<dbReference type="InterPro" id="IPR007000">
    <property type="entry name" value="PLipase_B-like"/>
</dbReference>
<dbReference type="RefSeq" id="XP_020435130.1">
    <property type="nucleotide sequence ID" value="XM_020574716.1"/>
</dbReference>
<protein>
    <recommendedName>
        <fullName evidence="9">Phospholipase B-like</fullName>
        <ecNumber evidence="9">3.1.1.-</ecNumber>
    </recommendedName>
</protein>
<keyword evidence="8" id="KW-0325">Glycoprotein</keyword>
<dbReference type="Proteomes" id="UP000001396">
    <property type="component" value="Unassembled WGS sequence"/>
</dbReference>
<organism evidence="10 11">
    <name type="scientific">Heterostelium pallidum (strain ATCC 26659 / Pp 5 / PN500)</name>
    <name type="common">Cellular slime mold</name>
    <name type="synonym">Polysphondylium pallidum</name>
    <dbReference type="NCBI Taxonomy" id="670386"/>
    <lineage>
        <taxon>Eukaryota</taxon>
        <taxon>Amoebozoa</taxon>
        <taxon>Evosea</taxon>
        <taxon>Eumycetozoa</taxon>
        <taxon>Dictyostelia</taxon>
        <taxon>Acytosteliales</taxon>
        <taxon>Acytosteliaceae</taxon>
        <taxon>Heterostelium</taxon>
    </lineage>
</organism>
<dbReference type="OMA" id="TYEYNPR"/>